<name>A0ABD0KIW7_9CAEN</name>
<sequence length="94" mass="10498">MATRKVWKGHLVVKSQTPSSCGLREFVQNSESEFLIQDNKKSASNCPVNRSCQLLEASGNRKYFNLTQNSEYACCRISSAELFDGRCCSGNVHC</sequence>
<evidence type="ECO:0000313" key="2">
    <source>
        <dbReference type="Proteomes" id="UP001519460"/>
    </source>
</evidence>
<dbReference type="Proteomes" id="UP001519460">
    <property type="component" value="Unassembled WGS sequence"/>
</dbReference>
<organism evidence="1 2">
    <name type="scientific">Batillaria attramentaria</name>
    <dbReference type="NCBI Taxonomy" id="370345"/>
    <lineage>
        <taxon>Eukaryota</taxon>
        <taxon>Metazoa</taxon>
        <taxon>Spiralia</taxon>
        <taxon>Lophotrochozoa</taxon>
        <taxon>Mollusca</taxon>
        <taxon>Gastropoda</taxon>
        <taxon>Caenogastropoda</taxon>
        <taxon>Sorbeoconcha</taxon>
        <taxon>Cerithioidea</taxon>
        <taxon>Batillariidae</taxon>
        <taxon>Batillaria</taxon>
    </lineage>
</organism>
<dbReference type="AlphaFoldDB" id="A0ABD0KIW7"/>
<dbReference type="EMBL" id="JACVVK020000172">
    <property type="protein sequence ID" value="KAK7486921.1"/>
    <property type="molecule type" value="Genomic_DNA"/>
</dbReference>
<keyword evidence="2" id="KW-1185">Reference proteome</keyword>
<reference evidence="1 2" key="1">
    <citation type="journal article" date="2023" name="Sci. Data">
        <title>Genome assembly of the Korean intertidal mud-creeper Batillaria attramentaria.</title>
        <authorList>
            <person name="Patra A.K."/>
            <person name="Ho P.T."/>
            <person name="Jun S."/>
            <person name="Lee S.J."/>
            <person name="Kim Y."/>
            <person name="Won Y.J."/>
        </authorList>
    </citation>
    <scope>NUCLEOTIDE SEQUENCE [LARGE SCALE GENOMIC DNA]</scope>
    <source>
        <strain evidence="1">Wonlab-2016</strain>
    </source>
</reference>
<comment type="caution">
    <text evidence="1">The sequence shown here is derived from an EMBL/GenBank/DDBJ whole genome shotgun (WGS) entry which is preliminary data.</text>
</comment>
<accession>A0ABD0KIW7</accession>
<evidence type="ECO:0000313" key="1">
    <source>
        <dbReference type="EMBL" id="KAK7486921.1"/>
    </source>
</evidence>
<proteinExistence type="predicted"/>
<gene>
    <name evidence="1" type="ORF">BaRGS_00021892</name>
</gene>
<protein>
    <submittedName>
        <fullName evidence="1">Uncharacterized protein</fullName>
    </submittedName>
</protein>